<evidence type="ECO:0000256" key="1">
    <source>
        <dbReference type="SAM" id="SignalP"/>
    </source>
</evidence>
<feature type="chain" id="PRO_5038026132" evidence="1">
    <location>
        <begin position="27"/>
        <end position="959"/>
    </location>
</feature>
<proteinExistence type="predicted"/>
<reference evidence="4 5" key="1">
    <citation type="submission" date="2021-04" db="EMBL/GenBank/DDBJ databases">
        <title>novel species isolated from subtropical streams in China.</title>
        <authorList>
            <person name="Lu H."/>
        </authorList>
    </citation>
    <scope>NUCLEOTIDE SEQUENCE [LARGE SCALE GENOMIC DNA]</scope>
    <source>
        <strain evidence="4 5">BYS107W</strain>
    </source>
</reference>
<dbReference type="PANTHER" id="PTHR11851:SF225">
    <property type="entry name" value="NON-PEPTIDASE HOMOLOG YMXG"/>
    <property type="match status" value="1"/>
</dbReference>
<feature type="domain" description="Peptidase M16 N-terminal" evidence="2">
    <location>
        <begin position="543"/>
        <end position="665"/>
    </location>
</feature>
<organism evidence="4 5">
    <name type="scientific">Undibacterium baiyunense</name>
    <dbReference type="NCBI Taxonomy" id="2828731"/>
    <lineage>
        <taxon>Bacteria</taxon>
        <taxon>Pseudomonadati</taxon>
        <taxon>Pseudomonadota</taxon>
        <taxon>Betaproteobacteria</taxon>
        <taxon>Burkholderiales</taxon>
        <taxon>Oxalobacteraceae</taxon>
        <taxon>Undibacterium</taxon>
    </lineage>
</organism>
<feature type="domain" description="Peptidase M16 N-terminal" evidence="2">
    <location>
        <begin position="62"/>
        <end position="187"/>
    </location>
</feature>
<dbReference type="Pfam" id="PF00675">
    <property type="entry name" value="Peptidase_M16"/>
    <property type="match status" value="2"/>
</dbReference>
<accession>A0A941DDT2</accession>
<dbReference type="InterPro" id="IPR007863">
    <property type="entry name" value="Peptidase_M16_C"/>
</dbReference>
<dbReference type="SUPFAM" id="SSF63411">
    <property type="entry name" value="LuxS/MPP-like metallohydrolase"/>
    <property type="match status" value="4"/>
</dbReference>
<keyword evidence="5" id="KW-1185">Reference proteome</keyword>
<feature type="domain" description="Peptidase M16 C-terminal" evidence="3">
    <location>
        <begin position="220"/>
        <end position="396"/>
    </location>
</feature>
<dbReference type="InterPro" id="IPR050361">
    <property type="entry name" value="MPP/UQCRC_Complex"/>
</dbReference>
<dbReference type="GO" id="GO:0046872">
    <property type="term" value="F:metal ion binding"/>
    <property type="evidence" value="ECO:0007669"/>
    <property type="project" value="InterPro"/>
</dbReference>
<dbReference type="AlphaFoldDB" id="A0A941DDT2"/>
<comment type="caution">
    <text evidence="4">The sequence shown here is derived from an EMBL/GenBank/DDBJ whole genome shotgun (WGS) entry which is preliminary data.</text>
</comment>
<evidence type="ECO:0000313" key="5">
    <source>
        <dbReference type="Proteomes" id="UP000680158"/>
    </source>
</evidence>
<dbReference type="EMBL" id="JAGSPM010000002">
    <property type="protein sequence ID" value="MBR7745620.1"/>
    <property type="molecule type" value="Genomic_DNA"/>
</dbReference>
<keyword evidence="1" id="KW-0732">Signal</keyword>
<feature type="domain" description="Peptidase M16 C-terminal" evidence="3">
    <location>
        <begin position="692"/>
        <end position="870"/>
    </location>
</feature>
<protein>
    <submittedName>
        <fullName evidence="4">Insulinase family protein</fullName>
    </submittedName>
</protein>
<dbReference type="InterPro" id="IPR011249">
    <property type="entry name" value="Metalloenz_LuxS/M16"/>
</dbReference>
<name>A0A941DDT2_9BURK</name>
<dbReference type="InterPro" id="IPR011765">
    <property type="entry name" value="Pept_M16_N"/>
</dbReference>
<dbReference type="Pfam" id="PF05193">
    <property type="entry name" value="Peptidase_M16_C"/>
    <property type="match status" value="2"/>
</dbReference>
<evidence type="ECO:0000259" key="2">
    <source>
        <dbReference type="Pfam" id="PF00675"/>
    </source>
</evidence>
<sequence>MKPLSLSLLIAAALGSSVTLPVPVNAATASTEKPATKNQNKAAKASLKVDYQKFTLANGLDVILHVDRSDPVVAVNLTAHVGSSREKAGRTGFAHLFEHLLFLESENLGKGGLDKMSARIGGSGANGSTSQDRTNYLQTVPKDALEKMIWAEADKLGWFINTVTDQVLAKEKQVVKNEKRQSVDNNPYGHTSYVIDKALYPADHPYNWQVIGSLEDLQNATVDDVKEFFRRWYVPNNVSLVIAGDFDPAQAKKWVEKYFGEIQRGEEIKPLPKRAGVVKETVKLYHEDNFARVPALTMVWPAVEQLHADSYALDVLSQYLSRGKKAPFYQVLVEDKKLTSNVSIGNRTGELAGQFMLSVRAFDGKSLDEVAAGVSQAFAKFEKEGISDKDLNRIKAGQETQFYNSLSSVLGKSAQLAEYNYLTGNPGFVEQDIKNILAVTPADVMRVYEKYIKGKNYVATSFVPKGKVNLALSGSSKAEVVEEKIVQGAEAAVDPNINASYTKTPSKIKRDQEPAYGAAAEVKVPKVWEGKLQNGLRVYGIQNDEVPLVQFEMQIDGGLLLEDINKVGVANLMARMMTQGTAKKTPQELEEAIQQLGASIAVNARTEDIRITVNTLARNYQATLALLEEILLEPRWDEKEFALLKQNMLSQIRQQEANPNVVAANAYNKLIYGDKNIRSRNILGSEETVKAITMDDLKAYYQKNLSPSVTRMHVVGALPKATVEKSLAQLATKWQAKKVELPAANLAASDAQQTQGKVYFVDIPDAKQSVLQIGYPALAATDKDYYPANVMNYILGGGGFASRLTQELRESKGYTYGIRSGFSGTKSVGDFSISSGVRTNVTLESTQLIKKILQDFTVTYSDADLETTKSFLIKSNARAFETASAKLGMLDNISKYGWTANYVKEREQIVKTMTVDQIKALSQKYLDPNKMIWLVVGDAKTQLPRMKELGLGEPVLLSK</sequence>
<evidence type="ECO:0000259" key="3">
    <source>
        <dbReference type="Pfam" id="PF05193"/>
    </source>
</evidence>
<dbReference type="RefSeq" id="WP_212683028.1">
    <property type="nucleotide sequence ID" value="NZ_JAGSPM010000002.1"/>
</dbReference>
<feature type="signal peptide" evidence="1">
    <location>
        <begin position="1"/>
        <end position="26"/>
    </location>
</feature>
<gene>
    <name evidence="4" type="ORF">KDM92_03445</name>
</gene>
<evidence type="ECO:0000313" key="4">
    <source>
        <dbReference type="EMBL" id="MBR7745620.1"/>
    </source>
</evidence>
<dbReference type="Proteomes" id="UP000680158">
    <property type="component" value="Unassembled WGS sequence"/>
</dbReference>
<dbReference type="Gene3D" id="3.30.830.10">
    <property type="entry name" value="Metalloenzyme, LuxS/M16 peptidase-like"/>
    <property type="match status" value="4"/>
</dbReference>
<dbReference type="PANTHER" id="PTHR11851">
    <property type="entry name" value="METALLOPROTEASE"/>
    <property type="match status" value="1"/>
</dbReference>